<name>A0ABN9PL54_9DINO</name>
<evidence type="ECO:0000313" key="2">
    <source>
        <dbReference type="EMBL" id="CAK0791015.1"/>
    </source>
</evidence>
<sequence>MRQQEAFSRRQTYLEDRFNLRRHATRGSAKTEERTTTQPDYQARNTDHDSPTASTRGCTQKLLHALLGPNTRLDYANEGATAVMMQAGVGTLGTDCPTLQPGARQRARQRKRNAAEPTPARGPQSVANTRVPLPPREEAESTLHQQSDHRDHQHHAQQHQRDEEHRSGNNAHDRDKHHAQEHQRTAQGSDQDHYVLHHHEHQHQRNPSKSRRDARWGYRGVRAGEASHSGPPDASGDSPRRPRPRHTTSPPESPEHAPGGAAPIPSQGETPPRALLRLQAAGFQLGAQAVPDHFGAVFGRAPDSGWNFAGLFAPRGDSQGEAAEAAATAREEPDRPPAPTEDANICVVCQEVTPHHGAGRDTPAQEACCGAHFHLGCRADLARHLGEATACPQCRARLPTTAELRAWCTAQGVDIDRPPPPAHDTSAQAAPDYNGFRSYARGKEPPPLEPPLLRALCCRRLGPPPEFSEVPDRRMEWSPEIAERDTNGRITQWLESWLCPRCGARCAVDTIAPQGGQQMRARCLEPGTWAAEAGTAEGEWRCALCEPDAWTREVPSASPPAPPGPEPPPPAPPPGPERAAARPPQHSPFAGWAPPQAPLQARTNSAVYAPLLLAVAGLLDPSEGAQWSEHRLTQACWQPTVETLRLAGPVLTGPFVQMRRAPTLGPGKYQRCLLQTEESAQGTYPLRHSTSYIQPLVQDLLLEAFGGGVLARGVDARTNELRNPALWADAAPPPPLPPPGAPQGPGLPGDQHANGPAAGDANDGDSNSSESNSSTEETDHERFRQGDWLALLHEANTTTGPSGVRVEHLKPLLEHEEPMDLLVFAAAALAEEFEAPEERDYESAGDILVHGSRASVLMGKGGDVPASGGPRKRLSFDSDGDETEAQGKPSDAQVDDFLRKLQEHEETVKVDSGAGKKGSPGPTTPKSGSPTSWEKVSSPGASSVGEAVAQLEIEALVLARGVDRRADELRDPARREAGQQRIPKEQLLERFTRFEAGDWAQLLTEAQPGPPRRPPERDANGQSRAPEARRGRAPDENEELRSRCERARELIRLGEVSAARQALTASAVAPGTQATLDELRDPARRLQQPREQLSERAARAPPQGLTSLEPDRLLTNVRRSRRGAAPGPSGMSGEQLQTLLDDEHCCDLLHHAATLLARAEIPGPVAEALRLGRLTALRKSNGRVRGIVTGDVFRRLVARTLAQQVGEEVEQATAPFQFALSTRAGTECVAHLVQTLTQGDPAATVVSIDGSRNSMLEGHGAFVAQHLEAILEEHRRLLARIPHVGDLQSSWLLLSMCANPRANFFLRALAPEDTAAFAAARDDNLANALADLLELPQEAVAEGTSARQRCQLPLCMGGLGLRGAPRTAPAAWWASWADCAQMLRERCPELTNQICAALSELDWGPLPAAPGCLQQASRAKEHLSAHGFAAPNWHDLAQGARPPPTHEREHGEWAHGWQFWAARVLENTARQQLLNASTPPDRALLRSQSGPCAGRAFTALPTTGDFHIPPAEFRVLLLRRLRFDLPFAASACRCRGRLDARGDRRAACPRAGVLKKRSIPLEKAAARICREAGGRVAENQLLRDLNVDGVDPRDGRKIEVIANGLPLWGGAQLAIDATLVSPVRTDGTAQPRTADEDGVQLAVARGRKEATYPELIGPRRCRLVVLGLEVGGRWSEEALTFVRLLARTRARSAPQRLRASARAAYLHRWTGLAAVAAQRAFAATLLELPPHALAVDGDEPHLADLLADARYTETP</sequence>
<feature type="compositionally biased region" description="Pro residues" evidence="1">
    <location>
        <begin position="731"/>
        <end position="742"/>
    </location>
</feature>
<comment type="caution">
    <text evidence="2">The sequence shown here is derived from an EMBL/GenBank/DDBJ whole genome shotgun (WGS) entry which is preliminary data.</text>
</comment>
<dbReference type="PANTHER" id="PTHR45725:SF18">
    <property type="entry name" value="ORC1-LIKE AAA ATPASE DOMAIN-CONTAINING PROTEIN"/>
    <property type="match status" value="1"/>
</dbReference>
<feature type="non-terminal residue" evidence="2">
    <location>
        <position position="1755"/>
    </location>
</feature>
<feature type="compositionally biased region" description="Basic and acidic residues" evidence="1">
    <location>
        <begin position="135"/>
        <end position="151"/>
    </location>
</feature>
<feature type="region of interest" description="Disordered" evidence="1">
    <location>
        <begin position="315"/>
        <end position="340"/>
    </location>
</feature>
<feature type="region of interest" description="Disordered" evidence="1">
    <location>
        <begin position="552"/>
        <end position="597"/>
    </location>
</feature>
<evidence type="ECO:0008006" key="4">
    <source>
        <dbReference type="Google" id="ProtNLM"/>
    </source>
</evidence>
<dbReference type="PANTHER" id="PTHR45725">
    <property type="entry name" value="FORMIN HOMOLOGY 2 FAMILY MEMBER"/>
    <property type="match status" value="1"/>
</dbReference>
<dbReference type="EMBL" id="CAUYUJ010000514">
    <property type="protein sequence ID" value="CAK0791015.1"/>
    <property type="molecule type" value="Genomic_DNA"/>
</dbReference>
<evidence type="ECO:0000313" key="3">
    <source>
        <dbReference type="Proteomes" id="UP001189429"/>
    </source>
</evidence>
<feature type="compositionally biased region" description="Low complexity" evidence="1">
    <location>
        <begin position="917"/>
        <end position="932"/>
    </location>
</feature>
<feature type="region of interest" description="Disordered" evidence="1">
    <location>
        <begin position="858"/>
        <end position="893"/>
    </location>
</feature>
<feature type="region of interest" description="Disordered" evidence="1">
    <location>
        <begin position="18"/>
        <end position="56"/>
    </location>
</feature>
<accession>A0ABN9PL54</accession>
<feature type="region of interest" description="Disordered" evidence="1">
    <location>
        <begin position="999"/>
        <end position="1041"/>
    </location>
</feature>
<gene>
    <name evidence="2" type="ORF">PCOR1329_LOCUS2082</name>
</gene>
<feature type="region of interest" description="Disordered" evidence="1">
    <location>
        <begin position="726"/>
        <end position="782"/>
    </location>
</feature>
<feature type="region of interest" description="Disordered" evidence="1">
    <location>
        <begin position="95"/>
        <end position="189"/>
    </location>
</feature>
<keyword evidence="3" id="KW-1185">Reference proteome</keyword>
<proteinExistence type="predicted"/>
<dbReference type="Proteomes" id="UP001189429">
    <property type="component" value="Unassembled WGS sequence"/>
</dbReference>
<feature type="region of interest" description="Disordered" evidence="1">
    <location>
        <begin position="906"/>
        <end position="941"/>
    </location>
</feature>
<dbReference type="InterPro" id="IPR051425">
    <property type="entry name" value="Formin_Homology"/>
</dbReference>
<reference evidence="2" key="1">
    <citation type="submission" date="2023-10" db="EMBL/GenBank/DDBJ databases">
        <authorList>
            <person name="Chen Y."/>
            <person name="Shah S."/>
            <person name="Dougan E. K."/>
            <person name="Thang M."/>
            <person name="Chan C."/>
        </authorList>
    </citation>
    <scope>NUCLEOTIDE SEQUENCE [LARGE SCALE GENOMIC DNA]</scope>
</reference>
<organism evidence="2 3">
    <name type="scientific">Prorocentrum cordatum</name>
    <dbReference type="NCBI Taxonomy" id="2364126"/>
    <lineage>
        <taxon>Eukaryota</taxon>
        <taxon>Sar</taxon>
        <taxon>Alveolata</taxon>
        <taxon>Dinophyceae</taxon>
        <taxon>Prorocentrales</taxon>
        <taxon>Prorocentraceae</taxon>
        <taxon>Prorocentrum</taxon>
    </lineage>
</organism>
<feature type="compositionally biased region" description="Basic and acidic residues" evidence="1">
    <location>
        <begin position="159"/>
        <end position="189"/>
    </location>
</feature>
<feature type="region of interest" description="Disordered" evidence="1">
    <location>
        <begin position="1086"/>
        <end position="1110"/>
    </location>
</feature>
<feature type="compositionally biased region" description="Low complexity" evidence="1">
    <location>
        <begin position="748"/>
        <end position="775"/>
    </location>
</feature>
<feature type="compositionally biased region" description="Pro residues" evidence="1">
    <location>
        <begin position="557"/>
        <end position="576"/>
    </location>
</feature>
<feature type="region of interest" description="Disordered" evidence="1">
    <location>
        <begin position="222"/>
        <end position="270"/>
    </location>
</feature>
<protein>
    <recommendedName>
        <fullName evidence="4">RING-type domain-containing protein</fullName>
    </recommendedName>
</protein>
<evidence type="ECO:0000256" key="1">
    <source>
        <dbReference type="SAM" id="MobiDB-lite"/>
    </source>
</evidence>
<feature type="compositionally biased region" description="Basic and acidic residues" evidence="1">
    <location>
        <begin position="1026"/>
        <end position="1041"/>
    </location>
</feature>